<evidence type="ECO:0000259" key="11">
    <source>
        <dbReference type="SMART" id="SM00891"/>
    </source>
</evidence>
<protein>
    <recommendedName>
        <fullName evidence="11">ERCC4 domain-containing protein</fullName>
    </recommendedName>
</protein>
<evidence type="ECO:0000256" key="7">
    <source>
        <dbReference type="ARBA" id="ARBA00023125"/>
    </source>
</evidence>
<keyword evidence="3" id="KW-0540">Nuclease</keyword>
<dbReference type="GO" id="GO:1901255">
    <property type="term" value="P:nucleotide-excision repair involved in interstrand cross-link repair"/>
    <property type="evidence" value="ECO:0007669"/>
    <property type="project" value="TreeGrafter"/>
</dbReference>
<dbReference type="OrthoDB" id="361020at2759"/>
<dbReference type="AlphaFoldDB" id="A0A1Y2B629"/>
<keyword evidence="4" id="KW-0255">Endonuclease</keyword>
<dbReference type="InterPro" id="IPR047520">
    <property type="entry name" value="XPF_nuclease"/>
</dbReference>
<dbReference type="STRING" id="71784.A0A1Y2B629"/>
<dbReference type="FunCoup" id="A0A1Y2B629">
    <property type="interactions" value="572"/>
</dbReference>
<evidence type="ECO:0000256" key="6">
    <source>
        <dbReference type="ARBA" id="ARBA00022801"/>
    </source>
</evidence>
<dbReference type="Proteomes" id="UP000193986">
    <property type="component" value="Unassembled WGS sequence"/>
</dbReference>
<dbReference type="GO" id="GO:0003684">
    <property type="term" value="F:damaged DNA binding"/>
    <property type="evidence" value="ECO:0007669"/>
    <property type="project" value="TreeGrafter"/>
</dbReference>
<dbReference type="Gene3D" id="3.40.50.10130">
    <property type="match status" value="1"/>
</dbReference>
<dbReference type="SUPFAM" id="SSF52980">
    <property type="entry name" value="Restriction endonuclease-like"/>
    <property type="match status" value="1"/>
</dbReference>
<evidence type="ECO:0000256" key="9">
    <source>
        <dbReference type="ARBA" id="ARBA00023242"/>
    </source>
</evidence>
<dbReference type="GO" id="GO:0000724">
    <property type="term" value="P:double-strand break repair via homologous recombination"/>
    <property type="evidence" value="ECO:0007669"/>
    <property type="project" value="TreeGrafter"/>
</dbReference>
<evidence type="ECO:0000256" key="5">
    <source>
        <dbReference type="ARBA" id="ARBA00022763"/>
    </source>
</evidence>
<accession>A0A1Y2B629</accession>
<feature type="region of interest" description="Disordered" evidence="10">
    <location>
        <begin position="839"/>
        <end position="861"/>
    </location>
</feature>
<reference evidence="12 13" key="1">
    <citation type="submission" date="2016-07" db="EMBL/GenBank/DDBJ databases">
        <title>Pervasive Adenine N6-methylation of Active Genes in Fungi.</title>
        <authorList>
            <consortium name="DOE Joint Genome Institute"/>
            <person name="Mondo S.J."/>
            <person name="Dannebaum R.O."/>
            <person name="Kuo R.C."/>
            <person name="Labutti K."/>
            <person name="Haridas S."/>
            <person name="Kuo A."/>
            <person name="Salamov A."/>
            <person name="Ahrendt S.R."/>
            <person name="Lipzen A."/>
            <person name="Sullivan W."/>
            <person name="Andreopoulos W.B."/>
            <person name="Clum A."/>
            <person name="Lindquist E."/>
            <person name="Daum C."/>
            <person name="Ramamoorthy G.K."/>
            <person name="Gryganskyi A."/>
            <person name="Culley D."/>
            <person name="Magnuson J.K."/>
            <person name="James T.Y."/>
            <person name="O'Malley M.A."/>
            <person name="Stajich J.E."/>
            <person name="Spatafora J.W."/>
            <person name="Visel A."/>
            <person name="Grigoriev I.V."/>
        </authorList>
    </citation>
    <scope>NUCLEOTIDE SEQUENCE [LARGE SCALE GENOMIC DNA]</scope>
    <source>
        <strain evidence="12 13">68-887.2</strain>
    </source>
</reference>
<keyword evidence="5" id="KW-0227">DNA damage</keyword>
<keyword evidence="9" id="KW-0539">Nucleus</keyword>
<comment type="caution">
    <text evidence="12">The sequence shown here is derived from an EMBL/GenBank/DDBJ whole genome shotgun (WGS) entry which is preliminary data.</text>
</comment>
<proteinExistence type="inferred from homology"/>
<dbReference type="GO" id="GO:0000712">
    <property type="term" value="P:resolution of meiotic recombination intermediates"/>
    <property type="evidence" value="ECO:0007669"/>
    <property type="project" value="TreeGrafter"/>
</dbReference>
<evidence type="ECO:0000256" key="8">
    <source>
        <dbReference type="ARBA" id="ARBA00023204"/>
    </source>
</evidence>
<gene>
    <name evidence="12" type="ORF">BCR39DRAFT_532115</name>
</gene>
<dbReference type="InterPro" id="IPR011335">
    <property type="entry name" value="Restrct_endonuc-II-like"/>
</dbReference>
<evidence type="ECO:0000256" key="10">
    <source>
        <dbReference type="SAM" id="MobiDB-lite"/>
    </source>
</evidence>
<dbReference type="EMBL" id="MCFC01000025">
    <property type="protein sequence ID" value="ORY29555.1"/>
    <property type="molecule type" value="Genomic_DNA"/>
</dbReference>
<dbReference type="Gene3D" id="1.10.150.20">
    <property type="entry name" value="5' to 3' exonuclease, C-terminal subdomain"/>
    <property type="match status" value="1"/>
</dbReference>
<keyword evidence="7" id="KW-0238">DNA-binding</keyword>
<evidence type="ECO:0000313" key="12">
    <source>
        <dbReference type="EMBL" id="ORY29555.1"/>
    </source>
</evidence>
<feature type="domain" description="ERCC4" evidence="11">
    <location>
        <begin position="867"/>
        <end position="947"/>
    </location>
</feature>
<evidence type="ECO:0000256" key="3">
    <source>
        <dbReference type="ARBA" id="ARBA00022722"/>
    </source>
</evidence>
<comment type="similarity">
    <text evidence="2">Belongs to the XPF family.</text>
</comment>
<dbReference type="GO" id="GO:0000110">
    <property type="term" value="C:nucleotide-excision repair factor 1 complex"/>
    <property type="evidence" value="ECO:0007669"/>
    <property type="project" value="TreeGrafter"/>
</dbReference>
<dbReference type="PANTHER" id="PTHR10150">
    <property type="entry name" value="DNA REPAIR ENDONUCLEASE XPF"/>
    <property type="match status" value="1"/>
</dbReference>
<dbReference type="PANTHER" id="PTHR10150:SF0">
    <property type="entry name" value="DNA REPAIR ENDONUCLEASE XPF"/>
    <property type="match status" value="1"/>
</dbReference>
<dbReference type="InterPro" id="IPR006166">
    <property type="entry name" value="ERCC4_domain"/>
</dbReference>
<dbReference type="InParanoid" id="A0A1Y2B629"/>
<evidence type="ECO:0000256" key="2">
    <source>
        <dbReference type="ARBA" id="ARBA00010015"/>
    </source>
</evidence>
<dbReference type="FunFam" id="3.40.50.10130:FF:000002">
    <property type="entry name" value="DNA repair endonuclease XPF"/>
    <property type="match status" value="1"/>
</dbReference>
<evidence type="ECO:0000256" key="4">
    <source>
        <dbReference type="ARBA" id="ARBA00022759"/>
    </source>
</evidence>
<keyword evidence="13" id="KW-1185">Reference proteome</keyword>
<organism evidence="12 13">
    <name type="scientific">Naematelia encephala</name>
    <dbReference type="NCBI Taxonomy" id="71784"/>
    <lineage>
        <taxon>Eukaryota</taxon>
        <taxon>Fungi</taxon>
        <taxon>Dikarya</taxon>
        <taxon>Basidiomycota</taxon>
        <taxon>Agaricomycotina</taxon>
        <taxon>Tremellomycetes</taxon>
        <taxon>Tremellales</taxon>
        <taxon>Naemateliaceae</taxon>
        <taxon>Naematelia</taxon>
    </lineage>
</organism>
<dbReference type="SMART" id="SM00891">
    <property type="entry name" value="ERCC4"/>
    <property type="match status" value="1"/>
</dbReference>
<dbReference type="Pfam" id="PF02732">
    <property type="entry name" value="ERCC4"/>
    <property type="match status" value="1"/>
</dbReference>
<sequence>MSSSRRHIPYLAFHKAIIRDICRPQKDDLLILAKGLGMRRVICALLKTYDRKEDLVLVVNATPSDEAGIGDELGIMGVRDPGFRVLTYEMSVQQREELYRHGGLFSVTSKILVNDFLKGTVPAKLITGLVILHAERISHGSQEEFAVRLYRRDNQSGFCKAFSDEPEIFAHGMSPLKDMLVNLNMTNVMIWPRYNEAVKVALATRQAEVVEMYQPMTDLMRQCQDAITECMEAMLVELKRDHSLNLDLEDINVRNAQFKSFDTIVRMRLKPVWHKVGAKTKIHVAALTELRNLQTWLLEYDSATFASYINTLQRQHFNAERLATGAARHIHDWFNAKAAALLVEASQARISRRSLTMDNEPEQDDQSPSAPTAVPEENFADDEEALMDAEERQQSMDHGEGTLDGGDEDSIMETFARQTQTVRPDELDVVEEMNAIEEEDGEETLQTVDVDAPPVFRPLMFTAEEDLTASVKRRLRKGHEPVLEEQPKWSLLAKVLKEIEDTIARVTESHADAPGTNTVLIMTSSDRTCLQLRQYLTTMQPTDPPFGPQAGRRMMETLFLSNWQHEKNGERLSNPAKMDNGLGRDEVRVKKGEMEEKRQFEADKRAAKARGRGTPYYKRRRLRGGATMPGRQEQVEVELSHKEAMMRAQNAFAGGNGNEDMQMQWALAESSTNGAQNGTIQSNETDIASITDPGSQLLARNGVIEEDDLDSQMSAQRLGVMRAYGLMPEDFDTDYGLLAPEDTVIIRPYGGEDDDILLQELRPRFVVMYEPNLPFIRRLEVYKNCNPGLALRVYQMTYTNSFEEERFLSTMQREAEAFKKLIEDRQGMVIPIYNNNPRMPMRDSTSKSKTTYSSRNAGGGDTGEEARIIVDIREIGALLPSLIDAAGVKVIPATLVVGDYILSPKMCVERKALPDLEASFANGRLHTQCEAMTAHYDICILLIEFEEDKFGLRTREDARREAAGRSKEPDDGRDDFYLQSKLALLALTFPRLRVIWSSSPYETVRILSDLKLNHDEPDETLAILKGQAEGEKTLRERMENPAAVEMLRAIPGVNSHNLKYVMSKVEGIRQLVGLSKKEVVHLLGEENGAKAYKFMHRDGRSAGRR</sequence>
<evidence type="ECO:0000313" key="13">
    <source>
        <dbReference type="Proteomes" id="UP000193986"/>
    </source>
</evidence>
<dbReference type="SUPFAM" id="SSF47781">
    <property type="entry name" value="RuvA domain 2-like"/>
    <property type="match status" value="1"/>
</dbReference>
<comment type="subcellular location">
    <subcellularLocation>
        <location evidence="1">Nucleus</location>
    </subcellularLocation>
</comment>
<dbReference type="CDD" id="cd20078">
    <property type="entry name" value="XPF_nuclease_XPF_euk"/>
    <property type="match status" value="1"/>
</dbReference>
<dbReference type="InterPro" id="IPR010994">
    <property type="entry name" value="RuvA_2-like"/>
</dbReference>
<keyword evidence="6" id="KW-0378">Hydrolase</keyword>
<dbReference type="GO" id="GO:0000014">
    <property type="term" value="F:single-stranded DNA endodeoxyribonuclease activity"/>
    <property type="evidence" value="ECO:0007669"/>
    <property type="project" value="TreeGrafter"/>
</dbReference>
<dbReference type="GO" id="GO:0003697">
    <property type="term" value="F:single-stranded DNA binding"/>
    <property type="evidence" value="ECO:0007669"/>
    <property type="project" value="TreeGrafter"/>
</dbReference>
<name>A0A1Y2B629_9TREE</name>
<evidence type="ECO:0000256" key="1">
    <source>
        <dbReference type="ARBA" id="ARBA00004123"/>
    </source>
</evidence>
<keyword evidence="8" id="KW-0234">DNA repair</keyword>